<dbReference type="HOGENOM" id="CLU_2206765_0_0_0"/>
<dbReference type="Proteomes" id="UP000027059">
    <property type="component" value="Chromosome"/>
</dbReference>
<reference evidence="3 4" key="2">
    <citation type="journal article" date="2015" name="Biomed. Res. Int.">
        <title>Effects of Arsenite Resistance on the Growth and Functional Gene Expression of Leptospirillum ferriphilum and Acidithiobacillus thiooxidans in Pure Culture and Coculture.</title>
        <authorList>
            <person name="Jiang H."/>
            <person name="Liang Y."/>
            <person name="Yin H."/>
            <person name="Xiao Y."/>
            <person name="Guo X."/>
            <person name="Xu Y."/>
            <person name="Hu Q."/>
            <person name="Liu H."/>
            <person name="Liu X."/>
        </authorList>
    </citation>
    <scope>NUCLEOTIDE SEQUENCE [LARGE SCALE GENOMIC DNA]</scope>
    <source>
        <strain evidence="3 4">YSK</strain>
    </source>
</reference>
<protein>
    <recommendedName>
        <fullName evidence="5">Gas vesicle protein</fullName>
    </recommendedName>
</protein>
<evidence type="ECO:0000313" key="4">
    <source>
        <dbReference type="Proteomes" id="UP000027059"/>
    </source>
</evidence>
<sequence length="107" mass="11883">MPDSQRNSTESLLLFLAGAVTGAAFMVLSSPEIRKKTSEKLSRTLSTLREETSEILEEEKAGLTESARHLSEEAKTLREAYRAGWNAFRESLAREEEGEPREGTPPS</sequence>
<gene>
    <name evidence="3" type="ORF">Y981_01475</name>
</gene>
<dbReference type="KEGG" id="lfp:Y981_01475"/>
<feature type="transmembrane region" description="Helical" evidence="2">
    <location>
        <begin position="12"/>
        <end position="30"/>
    </location>
</feature>
<evidence type="ECO:0008006" key="5">
    <source>
        <dbReference type="Google" id="ProtNLM"/>
    </source>
</evidence>
<accession>A0A059XS57</accession>
<feature type="coiled-coil region" evidence="1">
    <location>
        <begin position="53"/>
        <end position="80"/>
    </location>
</feature>
<keyword evidence="1" id="KW-0175">Coiled coil</keyword>
<dbReference type="EMBL" id="CP007243">
    <property type="protein sequence ID" value="AIA31429.1"/>
    <property type="molecule type" value="Genomic_DNA"/>
</dbReference>
<keyword evidence="2" id="KW-0472">Membrane</keyword>
<evidence type="ECO:0000313" key="3">
    <source>
        <dbReference type="EMBL" id="AIA31429.1"/>
    </source>
</evidence>
<keyword evidence="4" id="KW-1185">Reference proteome</keyword>
<evidence type="ECO:0000256" key="1">
    <source>
        <dbReference type="SAM" id="Coils"/>
    </source>
</evidence>
<evidence type="ECO:0000256" key="2">
    <source>
        <dbReference type="SAM" id="Phobius"/>
    </source>
</evidence>
<reference evidence="4" key="1">
    <citation type="submission" date="2014-02" db="EMBL/GenBank/DDBJ databases">
        <title>Complete genome sequence and comparative genomic analysis of the nitrogen-fixing bacterium Leptospirillum ferriphilum YSK.</title>
        <authorList>
            <person name="Guo X."/>
            <person name="Yin H."/>
            <person name="Liang Y."/>
            <person name="Hu Q."/>
            <person name="Ma L."/>
            <person name="Xiao Y."/>
            <person name="Zhang X."/>
            <person name="Qiu G."/>
            <person name="Liu X."/>
        </authorList>
    </citation>
    <scope>NUCLEOTIDE SEQUENCE [LARGE SCALE GENOMIC DNA]</scope>
    <source>
        <strain evidence="4">YSK</strain>
    </source>
</reference>
<organism evidence="3 4">
    <name type="scientific">Leptospirillum ferriphilum YSK</name>
    <dbReference type="NCBI Taxonomy" id="1441628"/>
    <lineage>
        <taxon>Bacteria</taxon>
        <taxon>Pseudomonadati</taxon>
        <taxon>Nitrospirota</taxon>
        <taxon>Nitrospiria</taxon>
        <taxon>Nitrospirales</taxon>
        <taxon>Nitrospiraceae</taxon>
        <taxon>Leptospirillum</taxon>
    </lineage>
</organism>
<proteinExistence type="predicted"/>
<keyword evidence="2" id="KW-1133">Transmembrane helix</keyword>
<keyword evidence="2" id="KW-0812">Transmembrane</keyword>
<name>A0A059XS57_9BACT</name>
<dbReference type="AlphaFoldDB" id="A0A059XS57"/>